<evidence type="ECO:0000256" key="2">
    <source>
        <dbReference type="ARBA" id="ARBA00022758"/>
    </source>
</evidence>
<evidence type="ECO:0008006" key="5">
    <source>
        <dbReference type="Google" id="ProtNLM"/>
    </source>
</evidence>
<dbReference type="InParanoid" id="A0A0D2WLI6"/>
<dbReference type="InterPro" id="IPR038581">
    <property type="entry name" value="ODC_AZ_sf"/>
</dbReference>
<evidence type="ECO:0000256" key="1">
    <source>
        <dbReference type="ARBA" id="ARBA00008796"/>
    </source>
</evidence>
<dbReference type="Gene3D" id="3.40.630.60">
    <property type="match status" value="1"/>
</dbReference>
<dbReference type="GO" id="GO:0008073">
    <property type="term" value="F:ornithine decarboxylase inhibitor activity"/>
    <property type="evidence" value="ECO:0007669"/>
    <property type="project" value="InterPro"/>
</dbReference>
<dbReference type="SUPFAM" id="SSF55729">
    <property type="entry name" value="Acyl-CoA N-acyltransferases (Nat)"/>
    <property type="match status" value="1"/>
</dbReference>
<name>A0A0D2WLI6_CAPO3</name>
<dbReference type="Proteomes" id="UP000008743">
    <property type="component" value="Unassembled WGS sequence"/>
</dbReference>
<comment type="similarity">
    <text evidence="1">Belongs to the ODC antizyme family.</text>
</comment>
<dbReference type="EMBL" id="KE346361">
    <property type="protein sequence ID" value="KJE90733.1"/>
    <property type="molecule type" value="Genomic_DNA"/>
</dbReference>
<reference evidence="4" key="1">
    <citation type="submission" date="2011-02" db="EMBL/GenBank/DDBJ databases">
        <title>The Genome Sequence of Capsaspora owczarzaki ATCC 30864.</title>
        <authorList>
            <person name="Russ C."/>
            <person name="Cuomo C."/>
            <person name="Burger G."/>
            <person name="Gray M.W."/>
            <person name="Holland P.W.H."/>
            <person name="King N."/>
            <person name="Lang F.B.F."/>
            <person name="Roger A.J."/>
            <person name="Ruiz-Trillo I."/>
            <person name="Young S.K."/>
            <person name="Zeng Q."/>
            <person name="Gargeya S."/>
            <person name="Alvarado L."/>
            <person name="Berlin A."/>
            <person name="Chapman S.B."/>
            <person name="Chen Z."/>
            <person name="Freedman E."/>
            <person name="Gellesch M."/>
            <person name="Goldberg J."/>
            <person name="Griggs A."/>
            <person name="Gujja S."/>
            <person name="Heilman E."/>
            <person name="Heiman D."/>
            <person name="Howarth C."/>
            <person name="Mehta T."/>
            <person name="Neiman D."/>
            <person name="Pearson M."/>
            <person name="Roberts A."/>
            <person name="Saif S."/>
            <person name="Shea T."/>
            <person name="Shenoy N."/>
            <person name="Sisk P."/>
            <person name="Stolte C."/>
            <person name="Sykes S."/>
            <person name="White J."/>
            <person name="Yandava C."/>
            <person name="Haas B."/>
            <person name="Nusbaum C."/>
            <person name="Birren B."/>
        </authorList>
    </citation>
    <scope>NUCLEOTIDE SEQUENCE</scope>
    <source>
        <strain evidence="4">ATCC 30864</strain>
    </source>
</reference>
<dbReference type="Pfam" id="PF02100">
    <property type="entry name" value="ODC_AZ"/>
    <property type="match status" value="1"/>
</dbReference>
<dbReference type="RefSeq" id="XP_004364860.1">
    <property type="nucleotide sequence ID" value="XM_004364803.2"/>
</dbReference>
<protein>
    <recommendedName>
        <fullName evidence="5">Ornithine decarboxylase antizyme</fullName>
    </recommendedName>
</protein>
<organism evidence="3 4">
    <name type="scientific">Capsaspora owczarzaki (strain ATCC 30864)</name>
    <dbReference type="NCBI Taxonomy" id="595528"/>
    <lineage>
        <taxon>Eukaryota</taxon>
        <taxon>Filasterea</taxon>
        <taxon>Capsaspora</taxon>
    </lineage>
</organism>
<dbReference type="InterPro" id="IPR016181">
    <property type="entry name" value="Acyl_CoA_acyltransferase"/>
</dbReference>
<evidence type="ECO:0000313" key="3">
    <source>
        <dbReference type="EMBL" id="KJE90733.1"/>
    </source>
</evidence>
<evidence type="ECO:0000313" key="4">
    <source>
        <dbReference type="Proteomes" id="UP000008743"/>
    </source>
</evidence>
<accession>A0A0D2WLI6</accession>
<gene>
    <name evidence="3" type="ORF">CAOG_001992</name>
</gene>
<sequence length="186" mass="19123">MAPPALESSCNTLVAPASPAASNTRAAKTNPAAGSTALFGQTRVTSYPAANAPSDGGFATLLSAEQRAADQLAKVFVAAPLDLVNHHSPTWTAMLTVNRRFVIQPPSSAAAALGAKQTLVVLLDLAEHHLCTEVSLVVLRNAESADANAETDALVRGLVYLGFALAAPGSANQLGNSSYHTLTYSL</sequence>
<dbReference type="AlphaFoldDB" id="A0A0D2WLI6"/>
<proteinExistence type="inferred from homology"/>
<dbReference type="InterPro" id="IPR002993">
    <property type="entry name" value="ODC_AZ"/>
</dbReference>
<dbReference type="GO" id="GO:0075523">
    <property type="term" value="P:viral translational frameshifting"/>
    <property type="evidence" value="ECO:0007669"/>
    <property type="project" value="UniProtKB-KW"/>
</dbReference>
<keyword evidence="2" id="KW-0688">Ribosomal frameshifting</keyword>
<keyword evidence="4" id="KW-1185">Reference proteome</keyword>